<evidence type="ECO:0008006" key="4">
    <source>
        <dbReference type="Google" id="ProtNLM"/>
    </source>
</evidence>
<protein>
    <recommendedName>
        <fullName evidence="4">Major facilitator superfamily (MFS) profile domain-containing protein</fullName>
    </recommendedName>
</protein>
<comment type="caution">
    <text evidence="2">The sequence shown here is derived from an EMBL/GenBank/DDBJ whole genome shotgun (WGS) entry which is preliminary data.</text>
</comment>
<feature type="transmembrane region" description="Helical" evidence="1">
    <location>
        <begin position="7"/>
        <end position="26"/>
    </location>
</feature>
<evidence type="ECO:0000313" key="3">
    <source>
        <dbReference type="Proteomes" id="UP001549291"/>
    </source>
</evidence>
<name>A0ABV2S8U3_BRAJP</name>
<dbReference type="GeneID" id="92970105"/>
<dbReference type="RefSeq" id="WP_240536566.1">
    <property type="nucleotide sequence ID" value="NZ_CP126005.1"/>
</dbReference>
<feature type="transmembrane region" description="Helical" evidence="1">
    <location>
        <begin position="32"/>
        <end position="50"/>
    </location>
</feature>
<evidence type="ECO:0000256" key="1">
    <source>
        <dbReference type="SAM" id="Phobius"/>
    </source>
</evidence>
<evidence type="ECO:0000313" key="2">
    <source>
        <dbReference type="EMBL" id="MET4725220.1"/>
    </source>
</evidence>
<keyword evidence="1" id="KW-0472">Membrane</keyword>
<dbReference type="Proteomes" id="UP001549291">
    <property type="component" value="Unassembled WGS sequence"/>
</dbReference>
<keyword evidence="1" id="KW-0812">Transmembrane</keyword>
<organism evidence="2 3">
    <name type="scientific">Bradyrhizobium japonicum</name>
    <dbReference type="NCBI Taxonomy" id="375"/>
    <lineage>
        <taxon>Bacteria</taxon>
        <taxon>Pseudomonadati</taxon>
        <taxon>Pseudomonadota</taxon>
        <taxon>Alphaproteobacteria</taxon>
        <taxon>Hyphomicrobiales</taxon>
        <taxon>Nitrobacteraceae</taxon>
        <taxon>Bradyrhizobium</taxon>
    </lineage>
</organism>
<accession>A0ABV2S8U3</accession>
<proteinExistence type="predicted"/>
<keyword evidence="1" id="KW-1133">Transmembrane helix</keyword>
<reference evidence="2 3" key="1">
    <citation type="submission" date="2024-06" db="EMBL/GenBank/DDBJ databases">
        <title>Genomic Encyclopedia of Type Strains, Phase V (KMG-V): Genome sequencing to study the core and pangenomes of soil and plant-associated prokaryotes.</title>
        <authorList>
            <person name="Whitman W."/>
        </authorList>
    </citation>
    <scope>NUCLEOTIDE SEQUENCE [LARGE SCALE GENOMIC DNA]</scope>
    <source>
        <strain evidence="2 3">USDA 160</strain>
    </source>
</reference>
<keyword evidence="3" id="KW-1185">Reference proteome</keyword>
<dbReference type="EMBL" id="JBEPTQ010000002">
    <property type="protein sequence ID" value="MET4725220.1"/>
    <property type="molecule type" value="Genomic_DNA"/>
</dbReference>
<gene>
    <name evidence="2" type="ORF">ABIF63_009326</name>
</gene>
<sequence>MAFNIRLSFFNQAGLALGTGMAGYAIDRLGGATTAGLSAGMAVAILPLLGRLTTGTESSRSSIKGLTPLSASREVFRYLLNEPQSLSAAVTVGLALR</sequence>